<reference evidence="1 2" key="1">
    <citation type="submission" date="2019-08" db="EMBL/GenBank/DDBJ databases">
        <title>Luteimonas viscosus sp. nov., isolated from soil of a sunflower field.</title>
        <authorList>
            <person name="Jianli Z."/>
            <person name="Ying Z."/>
        </authorList>
    </citation>
    <scope>NUCLEOTIDE SEQUENCE [LARGE SCALE GENOMIC DNA]</scope>
    <source>
        <strain evidence="1 2">XBU10</strain>
    </source>
</reference>
<proteinExistence type="predicted"/>
<name>A0A5D4XUH1_9GAMM</name>
<keyword evidence="2" id="KW-1185">Reference proteome</keyword>
<dbReference type="AlphaFoldDB" id="A0A5D4XUH1"/>
<sequence>MHHDLRTCLAPSRAPAVCLAWASLTVNGRRDEVAGGILETGRERWQGQFSRVSSTANASISADIKLSAQRKLSVAINVLRKL</sequence>
<organism evidence="1 2">
    <name type="scientific">Luteimonas viscosa</name>
    <dbReference type="NCBI Taxonomy" id="1132694"/>
    <lineage>
        <taxon>Bacteria</taxon>
        <taxon>Pseudomonadati</taxon>
        <taxon>Pseudomonadota</taxon>
        <taxon>Gammaproteobacteria</taxon>
        <taxon>Lysobacterales</taxon>
        <taxon>Lysobacteraceae</taxon>
        <taxon>Luteimonas</taxon>
    </lineage>
</organism>
<protein>
    <submittedName>
        <fullName evidence="1">Uncharacterized protein</fullName>
    </submittedName>
</protein>
<evidence type="ECO:0000313" key="1">
    <source>
        <dbReference type="EMBL" id="TYT27131.1"/>
    </source>
</evidence>
<evidence type="ECO:0000313" key="2">
    <source>
        <dbReference type="Proteomes" id="UP000324973"/>
    </source>
</evidence>
<dbReference type="RefSeq" id="WP_149103685.1">
    <property type="nucleotide sequence ID" value="NZ_VTFT01000001.1"/>
</dbReference>
<dbReference type="Proteomes" id="UP000324973">
    <property type="component" value="Unassembled WGS sequence"/>
</dbReference>
<gene>
    <name evidence="1" type="ORF">FZO89_13165</name>
</gene>
<accession>A0A5D4XUH1</accession>
<comment type="caution">
    <text evidence="1">The sequence shown here is derived from an EMBL/GenBank/DDBJ whole genome shotgun (WGS) entry which is preliminary data.</text>
</comment>
<dbReference type="EMBL" id="VTFT01000001">
    <property type="protein sequence ID" value="TYT27131.1"/>
    <property type="molecule type" value="Genomic_DNA"/>
</dbReference>